<dbReference type="EMBL" id="BDRX01000012">
    <property type="protein sequence ID" value="GBF89746.1"/>
    <property type="molecule type" value="Genomic_DNA"/>
</dbReference>
<feature type="compositionally biased region" description="Gly residues" evidence="7">
    <location>
        <begin position="20"/>
        <end position="31"/>
    </location>
</feature>
<evidence type="ECO:0000256" key="3">
    <source>
        <dbReference type="ARBA" id="ARBA00023110"/>
    </source>
</evidence>
<dbReference type="PROSITE" id="PS50198">
    <property type="entry name" value="PPIC_PPIASE_2"/>
    <property type="match status" value="1"/>
</dbReference>
<dbReference type="InterPro" id="IPR000297">
    <property type="entry name" value="PPIase_PpiC"/>
</dbReference>
<dbReference type="Proteomes" id="UP000247498">
    <property type="component" value="Unassembled WGS sequence"/>
</dbReference>
<dbReference type="FunCoup" id="A0A2V0NQ36">
    <property type="interactions" value="1644"/>
</dbReference>
<feature type="domain" description="PpiC" evidence="8">
    <location>
        <begin position="35"/>
        <end position="124"/>
    </location>
</feature>
<dbReference type="OrthoDB" id="1911748at2759"/>
<name>A0A2V0NQ36_9CHLO</name>
<proteinExistence type="inferred from homology"/>
<protein>
    <recommendedName>
        <fullName evidence="6">Peptidyl-prolyl cis-trans isomerase</fullName>
        <ecNumber evidence="6">5.2.1.8</ecNumber>
    </recommendedName>
</protein>
<feature type="region of interest" description="Disordered" evidence="7">
    <location>
        <begin position="1"/>
        <end position="34"/>
    </location>
</feature>
<dbReference type="Gene3D" id="3.10.50.40">
    <property type="match status" value="1"/>
</dbReference>
<gene>
    <name evidence="9" type="ORF">Rsub_02916</name>
</gene>
<sequence>MGKKGGKGGGSSAPAPAAAAGGGAGGGGKGAGSSCSQVKVRHILCEKHSKAMEALQKIQAGERFEQVAAQYSEDAARKGGDLGWKRRGELVPAFAEAAFALGVGEMTRAPVRSEFGYHLILCEDRKA</sequence>
<evidence type="ECO:0000313" key="9">
    <source>
        <dbReference type="EMBL" id="GBF89746.1"/>
    </source>
</evidence>
<dbReference type="AlphaFoldDB" id="A0A2V0NQ36"/>
<comment type="catalytic activity">
    <reaction evidence="1 6">
        <text>[protein]-peptidylproline (omega=180) = [protein]-peptidylproline (omega=0)</text>
        <dbReference type="Rhea" id="RHEA:16237"/>
        <dbReference type="Rhea" id="RHEA-COMP:10747"/>
        <dbReference type="Rhea" id="RHEA-COMP:10748"/>
        <dbReference type="ChEBI" id="CHEBI:83833"/>
        <dbReference type="ChEBI" id="CHEBI:83834"/>
        <dbReference type="EC" id="5.2.1.8"/>
    </reaction>
</comment>
<dbReference type="PANTHER" id="PTHR45995">
    <property type="match status" value="1"/>
</dbReference>
<dbReference type="GO" id="GO:0003755">
    <property type="term" value="F:peptidyl-prolyl cis-trans isomerase activity"/>
    <property type="evidence" value="ECO:0007669"/>
    <property type="project" value="UniProtKB-UniRule"/>
</dbReference>
<evidence type="ECO:0000256" key="2">
    <source>
        <dbReference type="ARBA" id="ARBA00010242"/>
    </source>
</evidence>
<dbReference type="GO" id="GO:0006364">
    <property type="term" value="P:rRNA processing"/>
    <property type="evidence" value="ECO:0007669"/>
    <property type="project" value="InterPro"/>
</dbReference>
<keyword evidence="3 5" id="KW-0697">Rotamase</keyword>
<dbReference type="GO" id="GO:0003677">
    <property type="term" value="F:DNA binding"/>
    <property type="evidence" value="ECO:0007669"/>
    <property type="project" value="InterPro"/>
</dbReference>
<dbReference type="InParanoid" id="A0A2V0NQ36"/>
<dbReference type="Pfam" id="PF00639">
    <property type="entry name" value="Rotamase"/>
    <property type="match status" value="1"/>
</dbReference>
<keyword evidence="4 5" id="KW-0413">Isomerase</keyword>
<evidence type="ECO:0000256" key="7">
    <source>
        <dbReference type="SAM" id="MobiDB-lite"/>
    </source>
</evidence>
<evidence type="ECO:0000256" key="1">
    <source>
        <dbReference type="ARBA" id="ARBA00000971"/>
    </source>
</evidence>
<evidence type="ECO:0000256" key="5">
    <source>
        <dbReference type="PROSITE-ProRule" id="PRU00278"/>
    </source>
</evidence>
<reference evidence="9 10" key="1">
    <citation type="journal article" date="2018" name="Sci. Rep.">
        <title>Raphidocelis subcapitata (=Pseudokirchneriella subcapitata) provides an insight into genome evolution and environmental adaptations in the Sphaeropleales.</title>
        <authorList>
            <person name="Suzuki S."/>
            <person name="Yamaguchi H."/>
            <person name="Nakajima N."/>
            <person name="Kawachi M."/>
        </authorList>
    </citation>
    <scope>NUCLEOTIDE SEQUENCE [LARGE SCALE GENOMIC DNA]</scope>
    <source>
        <strain evidence="9 10">NIES-35</strain>
    </source>
</reference>
<dbReference type="InterPro" id="IPR043323">
    <property type="entry name" value="PIN4"/>
</dbReference>
<evidence type="ECO:0000256" key="6">
    <source>
        <dbReference type="RuleBase" id="RU363014"/>
    </source>
</evidence>
<accession>A0A2V0NQ36</accession>
<dbReference type="InterPro" id="IPR046357">
    <property type="entry name" value="PPIase_dom_sf"/>
</dbReference>
<dbReference type="EC" id="5.2.1.8" evidence="6"/>
<evidence type="ECO:0000259" key="8">
    <source>
        <dbReference type="PROSITE" id="PS50198"/>
    </source>
</evidence>
<organism evidence="9 10">
    <name type="scientific">Raphidocelis subcapitata</name>
    <dbReference type="NCBI Taxonomy" id="307507"/>
    <lineage>
        <taxon>Eukaryota</taxon>
        <taxon>Viridiplantae</taxon>
        <taxon>Chlorophyta</taxon>
        <taxon>core chlorophytes</taxon>
        <taxon>Chlorophyceae</taxon>
        <taxon>CS clade</taxon>
        <taxon>Sphaeropleales</taxon>
        <taxon>Selenastraceae</taxon>
        <taxon>Raphidocelis</taxon>
    </lineage>
</organism>
<evidence type="ECO:0000313" key="10">
    <source>
        <dbReference type="Proteomes" id="UP000247498"/>
    </source>
</evidence>
<comment type="caution">
    <text evidence="9">The sequence shown here is derived from an EMBL/GenBank/DDBJ whole genome shotgun (WGS) entry which is preliminary data.</text>
</comment>
<dbReference type="SUPFAM" id="SSF54534">
    <property type="entry name" value="FKBP-like"/>
    <property type="match status" value="1"/>
</dbReference>
<comment type="similarity">
    <text evidence="2">Belongs to the PpiC/parvulin rotamase family. PIN4 subfamily.</text>
</comment>
<keyword evidence="10" id="KW-1185">Reference proteome</keyword>
<dbReference type="STRING" id="307507.A0A2V0NQ36"/>
<evidence type="ECO:0000256" key="4">
    <source>
        <dbReference type="ARBA" id="ARBA00023235"/>
    </source>
</evidence>